<reference evidence="2" key="3">
    <citation type="submission" date="2020-12" db="UniProtKB">
        <authorList>
            <consortium name="EnsemblPlants"/>
        </authorList>
    </citation>
    <scope>IDENTIFICATION</scope>
</reference>
<sequence>MYCIQSNSQLNTCCFGDHILSHTHTHTHKHQKYHSYSSPNLFRLSTHLSIHIVKKGVAISIHKVTHFVKPKEAHFQQNGSFQEHAVPTHRMQLICLFLLSYVCRCHNQRFGVCFVCD</sequence>
<protein>
    <submittedName>
        <fullName evidence="1 2">Uncharacterized protein</fullName>
    </submittedName>
</protein>
<gene>
    <name evidence="1" type="ORF">PHYPA_011861</name>
</gene>
<dbReference type="Gramene" id="Pp3c8_20656V3.1">
    <property type="protein sequence ID" value="PAC:32963727.CDS.1"/>
    <property type="gene ID" value="Pp3c8_20656"/>
</dbReference>
<dbReference type="Proteomes" id="UP000006727">
    <property type="component" value="Chromosome 8"/>
</dbReference>
<reference evidence="1 3" key="2">
    <citation type="journal article" date="2018" name="Plant J.">
        <title>The Physcomitrella patens chromosome-scale assembly reveals moss genome structure and evolution.</title>
        <authorList>
            <person name="Lang D."/>
            <person name="Ullrich K.K."/>
            <person name="Murat F."/>
            <person name="Fuchs J."/>
            <person name="Jenkins J."/>
            <person name="Haas F.B."/>
            <person name="Piednoel M."/>
            <person name="Gundlach H."/>
            <person name="Van Bel M."/>
            <person name="Meyberg R."/>
            <person name="Vives C."/>
            <person name="Morata J."/>
            <person name="Symeonidi A."/>
            <person name="Hiss M."/>
            <person name="Muchero W."/>
            <person name="Kamisugi Y."/>
            <person name="Saleh O."/>
            <person name="Blanc G."/>
            <person name="Decker E.L."/>
            <person name="van Gessel N."/>
            <person name="Grimwood J."/>
            <person name="Hayes R.D."/>
            <person name="Graham S.W."/>
            <person name="Gunter L.E."/>
            <person name="McDaniel S.F."/>
            <person name="Hoernstein S.N.W."/>
            <person name="Larsson A."/>
            <person name="Li F.W."/>
            <person name="Perroud P.F."/>
            <person name="Phillips J."/>
            <person name="Ranjan P."/>
            <person name="Rokshar D.S."/>
            <person name="Rothfels C.J."/>
            <person name="Schneider L."/>
            <person name="Shu S."/>
            <person name="Stevenson D.W."/>
            <person name="Thummler F."/>
            <person name="Tillich M."/>
            <person name="Villarreal Aguilar J.C."/>
            <person name="Widiez T."/>
            <person name="Wong G.K."/>
            <person name="Wymore A."/>
            <person name="Zhang Y."/>
            <person name="Zimmer A.D."/>
            <person name="Quatrano R.S."/>
            <person name="Mayer K.F.X."/>
            <person name="Goodstein D."/>
            <person name="Casacuberta J.M."/>
            <person name="Vandepoele K."/>
            <person name="Reski R."/>
            <person name="Cuming A.C."/>
            <person name="Tuskan G.A."/>
            <person name="Maumus F."/>
            <person name="Salse J."/>
            <person name="Schmutz J."/>
            <person name="Rensing S.A."/>
        </authorList>
    </citation>
    <scope>NUCLEOTIDE SEQUENCE [LARGE SCALE GENOMIC DNA]</scope>
    <source>
        <strain evidence="2 3">cv. Gransden 2004</strain>
    </source>
</reference>
<evidence type="ECO:0000313" key="3">
    <source>
        <dbReference type="Proteomes" id="UP000006727"/>
    </source>
</evidence>
<evidence type="ECO:0000313" key="2">
    <source>
        <dbReference type="EnsemblPlants" id="PAC:32963727.CDS.1"/>
    </source>
</evidence>
<reference evidence="1 3" key="1">
    <citation type="journal article" date="2008" name="Science">
        <title>The Physcomitrella genome reveals evolutionary insights into the conquest of land by plants.</title>
        <authorList>
            <person name="Rensing S."/>
            <person name="Lang D."/>
            <person name="Zimmer A."/>
            <person name="Terry A."/>
            <person name="Salamov A."/>
            <person name="Shapiro H."/>
            <person name="Nishiyama T."/>
            <person name="Perroud P.-F."/>
            <person name="Lindquist E."/>
            <person name="Kamisugi Y."/>
            <person name="Tanahashi T."/>
            <person name="Sakakibara K."/>
            <person name="Fujita T."/>
            <person name="Oishi K."/>
            <person name="Shin-I T."/>
            <person name="Kuroki Y."/>
            <person name="Toyoda A."/>
            <person name="Suzuki Y."/>
            <person name="Hashimoto A."/>
            <person name="Yamaguchi K."/>
            <person name="Sugano A."/>
            <person name="Kohara Y."/>
            <person name="Fujiyama A."/>
            <person name="Anterola A."/>
            <person name="Aoki S."/>
            <person name="Ashton N."/>
            <person name="Barbazuk W.B."/>
            <person name="Barker E."/>
            <person name="Bennetzen J."/>
            <person name="Bezanilla M."/>
            <person name="Blankenship R."/>
            <person name="Cho S.H."/>
            <person name="Dutcher S."/>
            <person name="Estelle M."/>
            <person name="Fawcett J.A."/>
            <person name="Gundlach H."/>
            <person name="Hanada K."/>
            <person name="Heyl A."/>
            <person name="Hicks K.A."/>
            <person name="Hugh J."/>
            <person name="Lohr M."/>
            <person name="Mayer K."/>
            <person name="Melkozernov A."/>
            <person name="Murata T."/>
            <person name="Nelson D."/>
            <person name="Pils B."/>
            <person name="Prigge M."/>
            <person name="Reiss B."/>
            <person name="Renner T."/>
            <person name="Rombauts S."/>
            <person name="Rushton P."/>
            <person name="Sanderfoot A."/>
            <person name="Schween G."/>
            <person name="Shiu S.-H."/>
            <person name="Stueber K."/>
            <person name="Theodoulou F.L."/>
            <person name="Tu H."/>
            <person name="Van de Peer Y."/>
            <person name="Verrier P.J."/>
            <person name="Waters E."/>
            <person name="Wood A."/>
            <person name="Yang L."/>
            <person name="Cove D."/>
            <person name="Cuming A."/>
            <person name="Hasebe M."/>
            <person name="Lucas S."/>
            <person name="Mishler D.B."/>
            <person name="Reski R."/>
            <person name="Grigoriev I."/>
            <person name="Quatrano R.S."/>
            <person name="Boore J.L."/>
        </authorList>
    </citation>
    <scope>NUCLEOTIDE SEQUENCE [LARGE SCALE GENOMIC DNA]</scope>
    <source>
        <strain evidence="2 3">cv. Gransden 2004</strain>
    </source>
</reference>
<accession>A0A2K1K857</accession>
<dbReference type="InParanoid" id="A0A2K1K857"/>
<proteinExistence type="predicted"/>
<evidence type="ECO:0000313" key="1">
    <source>
        <dbReference type="EMBL" id="PNR49964.1"/>
    </source>
</evidence>
<keyword evidence="3" id="KW-1185">Reference proteome</keyword>
<dbReference type="EnsemblPlants" id="Pp3c8_20656V3.1">
    <property type="protein sequence ID" value="PAC:32963727.CDS.1"/>
    <property type="gene ID" value="Pp3c8_20656"/>
</dbReference>
<dbReference type="EMBL" id="ABEU02000008">
    <property type="protein sequence ID" value="PNR49964.1"/>
    <property type="molecule type" value="Genomic_DNA"/>
</dbReference>
<dbReference type="AlphaFoldDB" id="A0A2K1K857"/>
<organism evidence="1">
    <name type="scientific">Physcomitrium patens</name>
    <name type="common">Spreading-leaved earth moss</name>
    <name type="synonym">Physcomitrella patens</name>
    <dbReference type="NCBI Taxonomy" id="3218"/>
    <lineage>
        <taxon>Eukaryota</taxon>
        <taxon>Viridiplantae</taxon>
        <taxon>Streptophyta</taxon>
        <taxon>Embryophyta</taxon>
        <taxon>Bryophyta</taxon>
        <taxon>Bryophytina</taxon>
        <taxon>Bryopsida</taxon>
        <taxon>Funariidae</taxon>
        <taxon>Funariales</taxon>
        <taxon>Funariaceae</taxon>
        <taxon>Physcomitrium</taxon>
    </lineage>
</organism>
<name>A0A2K1K857_PHYPA</name>